<dbReference type="HOGENOM" id="CLU_3151279_0_0_9"/>
<proteinExistence type="predicted"/>
<organism evidence="1 2">
    <name type="scientific">[Clostridium] leptum DSM 753</name>
    <dbReference type="NCBI Taxonomy" id="428125"/>
    <lineage>
        <taxon>Bacteria</taxon>
        <taxon>Bacillati</taxon>
        <taxon>Bacillota</taxon>
        <taxon>Clostridia</taxon>
        <taxon>Eubacteriales</taxon>
        <taxon>Oscillospiraceae</taxon>
        <taxon>Oscillospiraceae incertae sedis</taxon>
    </lineage>
</organism>
<name>A7VP80_9FIRM</name>
<gene>
    <name evidence="1" type="ORF">CLOLEP_00356</name>
</gene>
<reference evidence="1 2" key="1">
    <citation type="submission" date="2007-08" db="EMBL/GenBank/DDBJ databases">
        <title>Draft genome sequence of Clostridium leptum (DSM 753).</title>
        <authorList>
            <person name="Sudarsanam P."/>
            <person name="Ley R."/>
            <person name="Guruge J."/>
            <person name="Turnbaugh P.J."/>
            <person name="Mahowald M."/>
            <person name="Liep D."/>
            <person name="Gordon J."/>
        </authorList>
    </citation>
    <scope>NUCLEOTIDE SEQUENCE [LARGE SCALE GENOMIC DNA]</scope>
    <source>
        <strain evidence="1 2">DSM 753</strain>
    </source>
</reference>
<accession>A7VP80</accession>
<dbReference type="EMBL" id="ABCB02000012">
    <property type="protein sequence ID" value="EDO62767.1"/>
    <property type="molecule type" value="Genomic_DNA"/>
</dbReference>
<evidence type="ECO:0000313" key="1">
    <source>
        <dbReference type="EMBL" id="EDO62767.1"/>
    </source>
</evidence>
<dbReference type="Proteomes" id="UP000003490">
    <property type="component" value="Unassembled WGS sequence"/>
</dbReference>
<protein>
    <submittedName>
        <fullName evidence="1">Uncharacterized protein</fullName>
    </submittedName>
</protein>
<sequence length="48" mass="5444">MQNLNAAPSLTILLYYQEDCQSGKLIILKFSTIRQKQGKFYVSFAESG</sequence>
<comment type="caution">
    <text evidence="1">The sequence shown here is derived from an EMBL/GenBank/DDBJ whole genome shotgun (WGS) entry which is preliminary data.</text>
</comment>
<evidence type="ECO:0000313" key="2">
    <source>
        <dbReference type="Proteomes" id="UP000003490"/>
    </source>
</evidence>
<reference evidence="1 2" key="2">
    <citation type="submission" date="2007-08" db="EMBL/GenBank/DDBJ databases">
        <authorList>
            <person name="Fulton L."/>
            <person name="Clifton S."/>
            <person name="Fulton B."/>
            <person name="Xu J."/>
            <person name="Minx P."/>
            <person name="Pepin K.H."/>
            <person name="Johnson M."/>
            <person name="Thiruvilangam P."/>
            <person name="Bhonagiri V."/>
            <person name="Nash W.E."/>
            <person name="Wang C."/>
            <person name="Mardis E.R."/>
            <person name="Wilson R.K."/>
        </authorList>
    </citation>
    <scope>NUCLEOTIDE SEQUENCE [LARGE SCALE GENOMIC DNA]</scope>
    <source>
        <strain evidence="1 2">DSM 753</strain>
    </source>
</reference>
<dbReference type="AlphaFoldDB" id="A7VP80"/>